<feature type="compositionally biased region" description="Low complexity" evidence="5">
    <location>
        <begin position="171"/>
        <end position="183"/>
    </location>
</feature>
<evidence type="ECO:0000256" key="5">
    <source>
        <dbReference type="SAM" id="MobiDB-lite"/>
    </source>
</evidence>
<dbReference type="InterPro" id="IPR043145">
    <property type="entry name" value="Znf_ZZ_sf"/>
</dbReference>
<feature type="domain" description="ZZ-type" evidence="6">
    <location>
        <begin position="589"/>
        <end position="653"/>
    </location>
</feature>
<dbReference type="Proteomes" id="UP001211907">
    <property type="component" value="Unassembled WGS sequence"/>
</dbReference>
<evidence type="ECO:0000313" key="8">
    <source>
        <dbReference type="Proteomes" id="UP001211907"/>
    </source>
</evidence>
<dbReference type="PROSITE" id="PS50135">
    <property type="entry name" value="ZF_ZZ_2"/>
    <property type="match status" value="1"/>
</dbReference>
<organism evidence="7 8">
    <name type="scientific">Physocladia obscura</name>
    <dbReference type="NCBI Taxonomy" id="109957"/>
    <lineage>
        <taxon>Eukaryota</taxon>
        <taxon>Fungi</taxon>
        <taxon>Fungi incertae sedis</taxon>
        <taxon>Chytridiomycota</taxon>
        <taxon>Chytridiomycota incertae sedis</taxon>
        <taxon>Chytridiomycetes</taxon>
        <taxon>Chytridiales</taxon>
        <taxon>Chytriomycetaceae</taxon>
        <taxon>Physocladia</taxon>
    </lineage>
</organism>
<feature type="compositionally biased region" description="Pro residues" evidence="5">
    <location>
        <begin position="576"/>
        <end position="585"/>
    </location>
</feature>
<keyword evidence="1" id="KW-0479">Metal-binding</keyword>
<comment type="caution">
    <text evidence="7">The sequence shown here is derived from an EMBL/GenBank/DDBJ whole genome shotgun (WGS) entry which is preliminary data.</text>
</comment>
<dbReference type="SMART" id="SM00291">
    <property type="entry name" value="ZnF_ZZ"/>
    <property type="match status" value="1"/>
</dbReference>
<keyword evidence="3" id="KW-0862">Zinc</keyword>
<evidence type="ECO:0000313" key="7">
    <source>
        <dbReference type="EMBL" id="KAJ3105670.1"/>
    </source>
</evidence>
<feature type="region of interest" description="Disordered" evidence="5">
    <location>
        <begin position="159"/>
        <end position="200"/>
    </location>
</feature>
<dbReference type="EMBL" id="JADGJH010001990">
    <property type="protein sequence ID" value="KAJ3105670.1"/>
    <property type="molecule type" value="Genomic_DNA"/>
</dbReference>
<reference evidence="7" key="1">
    <citation type="submission" date="2020-05" db="EMBL/GenBank/DDBJ databases">
        <title>Phylogenomic resolution of chytrid fungi.</title>
        <authorList>
            <person name="Stajich J.E."/>
            <person name="Amses K."/>
            <person name="Simmons R."/>
            <person name="Seto K."/>
            <person name="Myers J."/>
            <person name="Bonds A."/>
            <person name="Quandt C.A."/>
            <person name="Barry K."/>
            <person name="Liu P."/>
            <person name="Grigoriev I."/>
            <person name="Longcore J.E."/>
            <person name="James T.Y."/>
        </authorList>
    </citation>
    <scope>NUCLEOTIDE SEQUENCE</scope>
    <source>
        <strain evidence="7">JEL0513</strain>
    </source>
</reference>
<dbReference type="InterPro" id="IPR000270">
    <property type="entry name" value="PB1_dom"/>
</dbReference>
<dbReference type="CDD" id="cd05992">
    <property type="entry name" value="PB1"/>
    <property type="match status" value="1"/>
</dbReference>
<feature type="compositionally biased region" description="Polar residues" evidence="5">
    <location>
        <begin position="241"/>
        <end position="251"/>
    </location>
</feature>
<dbReference type="Pfam" id="PF00564">
    <property type="entry name" value="PB1"/>
    <property type="match status" value="1"/>
</dbReference>
<evidence type="ECO:0000259" key="6">
    <source>
        <dbReference type="PROSITE" id="PS50135"/>
    </source>
</evidence>
<proteinExistence type="predicted"/>
<evidence type="ECO:0000256" key="2">
    <source>
        <dbReference type="ARBA" id="ARBA00022771"/>
    </source>
</evidence>
<dbReference type="PANTHER" id="PTHR20930:SF0">
    <property type="entry name" value="PROTEIN ILRUN"/>
    <property type="match status" value="1"/>
</dbReference>
<dbReference type="Gene3D" id="3.10.20.90">
    <property type="entry name" value="Phosphatidylinositol 3-kinase Catalytic Subunit, Chain A, domain 1"/>
    <property type="match status" value="1"/>
</dbReference>
<keyword evidence="2 4" id="KW-0863">Zinc-finger</keyword>
<evidence type="ECO:0000256" key="3">
    <source>
        <dbReference type="ARBA" id="ARBA00022833"/>
    </source>
</evidence>
<dbReference type="InterPro" id="IPR000433">
    <property type="entry name" value="Znf_ZZ"/>
</dbReference>
<name>A0AAD5STS7_9FUNG</name>
<dbReference type="AlphaFoldDB" id="A0AAD5STS7"/>
<evidence type="ECO:0000256" key="4">
    <source>
        <dbReference type="PROSITE-ProRule" id="PRU00228"/>
    </source>
</evidence>
<keyword evidence="8" id="KW-1185">Reference proteome</keyword>
<dbReference type="GO" id="GO:0008270">
    <property type="term" value="F:zinc ion binding"/>
    <property type="evidence" value="ECO:0007669"/>
    <property type="project" value="UniProtKB-KW"/>
</dbReference>
<dbReference type="PROSITE" id="PS01357">
    <property type="entry name" value="ZF_ZZ_1"/>
    <property type="match status" value="1"/>
</dbReference>
<feature type="region of interest" description="Disordered" evidence="5">
    <location>
        <begin position="564"/>
        <end position="585"/>
    </location>
</feature>
<accession>A0AAD5STS7</accession>
<dbReference type="SUPFAM" id="SSF57850">
    <property type="entry name" value="RING/U-box"/>
    <property type="match status" value="1"/>
</dbReference>
<dbReference type="SUPFAM" id="SSF54277">
    <property type="entry name" value="CAD &amp; PB1 domains"/>
    <property type="match status" value="1"/>
</dbReference>
<dbReference type="Pfam" id="PF00569">
    <property type="entry name" value="ZZ"/>
    <property type="match status" value="1"/>
</dbReference>
<protein>
    <recommendedName>
        <fullName evidence="6">ZZ-type domain-containing protein</fullName>
    </recommendedName>
</protein>
<dbReference type="PANTHER" id="PTHR20930">
    <property type="entry name" value="OVARIAN CARCINOMA ANTIGEN CA125-RELATED"/>
    <property type="match status" value="1"/>
</dbReference>
<evidence type="ECO:0000256" key="1">
    <source>
        <dbReference type="ARBA" id="ARBA00022723"/>
    </source>
</evidence>
<gene>
    <name evidence="7" type="ORF">HK100_003843</name>
</gene>
<dbReference type="Gene3D" id="3.30.60.90">
    <property type="match status" value="1"/>
</dbReference>
<feature type="region of interest" description="Disordered" evidence="5">
    <location>
        <begin position="228"/>
        <end position="264"/>
    </location>
</feature>
<feature type="region of interest" description="Disordered" evidence="5">
    <location>
        <begin position="382"/>
        <end position="401"/>
    </location>
</feature>
<sequence>MGKSVRSSSADSFASDWEDIARVKVEYAGTVRQVVFDSVAEVSWEVFTQKISEAYHLAADSNIGASYVDEDGDTIQVDSAAELRDLLKLSRVPKLSISAPIAASVTVPVSPETSANPEPIASTPVQLFRDISPSSTPVQNAQQLAEILSTIDDALALNSHQHPNLSDDDTSTSSTSSISEASSVVPPPRDQPKVSHNIPITVDYPNASEFDAESSISMHNIESVAASEYASTDAAPDASNLPENHQSPPETSSEEIPHSDRAHPGNIVIDMSEVIAIINNLVEQVTRDPEFMEKAMKTLHEFAESSKAQFEDLLRMFNEMLSNFQAPSSSSGETKRTRQFPPRYSVVFDCAVPENDSTNFKFDHPKGSTTNSKPFVIRFDGESRSLPQTPPEQPKPKSWGSQTIHLCTGITDECRHLHGPNSYTAAQAASNVAEQVRGQAESIAGQARVQAAQARMQASQVAAQARIQAQQAAAQARIQAQQARFAAAAAASTVQSHAINTASRVGEHVEIAVSAAKEAASAASSSGASVASDAHEHIVSAVRAAVGGISGVLRAVGSSSGLRGAATTNSASQSAVPPPSSPPGSAPRWIYTTCDVCGIKAFTGPRFKCKVCADYDLCGVCYYTLREGVLPENGLINGHELSHDCMRIDHPNESNRSQIDEQVDRVMEMGISVQSGRTHVEELVVHFGGDLDRVVEVLMLENSD</sequence>
<dbReference type="CDD" id="cd02338">
    <property type="entry name" value="ZZ_PCMF_like"/>
    <property type="match status" value="1"/>
</dbReference>